<dbReference type="SUPFAM" id="SSF48403">
    <property type="entry name" value="Ankyrin repeat"/>
    <property type="match status" value="1"/>
</dbReference>
<dbReference type="Pfam" id="PF12796">
    <property type="entry name" value="Ank_2"/>
    <property type="match status" value="1"/>
</dbReference>
<reference evidence="2 3" key="1">
    <citation type="submission" date="2018-09" db="EMBL/GenBank/DDBJ databases">
        <title>Genomic investigation of the strawberry pathogen Phytophthora fragariae indicates pathogenicity is determined by transcriptional variation in three key races.</title>
        <authorList>
            <person name="Adams T.M."/>
            <person name="Armitage A.D."/>
            <person name="Sobczyk M.K."/>
            <person name="Bates H.J."/>
            <person name="Dunwell J.M."/>
            <person name="Nellist C.F."/>
            <person name="Harrison R.J."/>
        </authorList>
    </citation>
    <scope>NUCLEOTIDE SEQUENCE [LARGE SCALE GENOMIC DNA]</scope>
    <source>
        <strain evidence="2 3">SCRP324</strain>
    </source>
</reference>
<name>A0A6A3K906_9STRA</name>
<dbReference type="AlphaFoldDB" id="A0A6A3K906"/>
<accession>A0A6A3K906</accession>
<dbReference type="Gene3D" id="1.25.40.20">
    <property type="entry name" value="Ankyrin repeat-containing domain"/>
    <property type="match status" value="1"/>
</dbReference>
<proteinExistence type="predicted"/>
<keyword evidence="1" id="KW-0040">ANK repeat</keyword>
<evidence type="ECO:0000313" key="3">
    <source>
        <dbReference type="Proteomes" id="UP000435112"/>
    </source>
</evidence>
<dbReference type="PROSITE" id="PS50088">
    <property type="entry name" value="ANK_REPEAT"/>
    <property type="match status" value="1"/>
</dbReference>
<dbReference type="OrthoDB" id="10254927at2759"/>
<evidence type="ECO:0000313" key="2">
    <source>
        <dbReference type="EMBL" id="KAE9000383.1"/>
    </source>
</evidence>
<feature type="repeat" description="ANK" evidence="1">
    <location>
        <begin position="28"/>
        <end position="50"/>
    </location>
</feature>
<organism evidence="2 3">
    <name type="scientific">Phytophthora rubi</name>
    <dbReference type="NCBI Taxonomy" id="129364"/>
    <lineage>
        <taxon>Eukaryota</taxon>
        <taxon>Sar</taxon>
        <taxon>Stramenopiles</taxon>
        <taxon>Oomycota</taxon>
        <taxon>Peronosporomycetes</taxon>
        <taxon>Peronosporales</taxon>
        <taxon>Peronosporaceae</taxon>
        <taxon>Phytophthora</taxon>
    </lineage>
</organism>
<dbReference type="PROSITE" id="PS50297">
    <property type="entry name" value="ANK_REP_REGION"/>
    <property type="match status" value="1"/>
</dbReference>
<protein>
    <submittedName>
        <fullName evidence="2">Uncharacterized protein</fullName>
    </submittedName>
</protein>
<comment type="caution">
    <text evidence="2">The sequence shown here is derived from an EMBL/GenBank/DDBJ whole genome shotgun (WGS) entry which is preliminary data.</text>
</comment>
<gene>
    <name evidence="2" type="ORF">PR002_g18209</name>
</gene>
<dbReference type="InterPro" id="IPR036770">
    <property type="entry name" value="Ankyrin_rpt-contain_sf"/>
</dbReference>
<evidence type="ECO:0000256" key="1">
    <source>
        <dbReference type="PROSITE-ProRule" id="PRU00023"/>
    </source>
</evidence>
<dbReference type="EMBL" id="QXFU01001534">
    <property type="protein sequence ID" value="KAE9000383.1"/>
    <property type="molecule type" value="Genomic_DNA"/>
</dbReference>
<dbReference type="Proteomes" id="UP000435112">
    <property type="component" value="Unassembled WGS sequence"/>
</dbReference>
<dbReference type="InterPro" id="IPR002110">
    <property type="entry name" value="Ankyrin_rpt"/>
</dbReference>
<sequence length="92" mass="10179">MEAARNEHTRVVDLLKLERANIDAAAKNGQTALHFAAATGYLATVKSLLRLDTTALCGCFSSTELALMKQREMGIQLCTWRFAMDISMPVEF</sequence>